<evidence type="ECO:0000256" key="9">
    <source>
        <dbReference type="SAM" id="Phobius"/>
    </source>
</evidence>
<evidence type="ECO:0000256" key="6">
    <source>
        <dbReference type="ARBA" id="ARBA00022970"/>
    </source>
</evidence>
<evidence type="ECO:0000256" key="3">
    <source>
        <dbReference type="ARBA" id="ARBA00022448"/>
    </source>
</evidence>
<dbReference type="GO" id="GO:0015189">
    <property type="term" value="F:L-lysine transmembrane transporter activity"/>
    <property type="evidence" value="ECO:0007669"/>
    <property type="project" value="TreeGrafter"/>
</dbReference>
<keyword evidence="6" id="KW-0029">Amino-acid transport</keyword>
<feature type="transmembrane region" description="Helical" evidence="9">
    <location>
        <begin position="413"/>
        <end position="437"/>
    </location>
</feature>
<gene>
    <name evidence="11" type="ORF">PMIC02512_LOCUS2238</name>
</gene>
<reference evidence="11" key="1">
    <citation type="submission" date="2021-01" db="EMBL/GenBank/DDBJ databases">
        <authorList>
            <person name="Corre E."/>
            <person name="Pelletier E."/>
            <person name="Niang G."/>
            <person name="Scheremetjew M."/>
            <person name="Finn R."/>
            <person name="Kale V."/>
            <person name="Holt S."/>
            <person name="Cochrane G."/>
            <person name="Meng A."/>
            <person name="Brown T."/>
            <person name="Cohen L."/>
        </authorList>
    </citation>
    <scope>NUCLEOTIDE SEQUENCE</scope>
    <source>
        <strain evidence="11">CCCM 845</strain>
    </source>
</reference>
<feature type="transmembrane region" description="Helical" evidence="9">
    <location>
        <begin position="163"/>
        <end position="184"/>
    </location>
</feature>
<evidence type="ECO:0000256" key="4">
    <source>
        <dbReference type="ARBA" id="ARBA00022554"/>
    </source>
</evidence>
<dbReference type="Pfam" id="PF01490">
    <property type="entry name" value="Aa_trans"/>
    <property type="match status" value="1"/>
</dbReference>
<organism evidence="11">
    <name type="scientific">Prorocentrum micans</name>
    <name type="common">Red tide dinoflagellate</name>
    <dbReference type="NCBI Taxonomy" id="2945"/>
    <lineage>
        <taxon>Eukaryota</taxon>
        <taxon>Sar</taxon>
        <taxon>Alveolata</taxon>
        <taxon>Dinophyceae</taxon>
        <taxon>Prorocentrales</taxon>
        <taxon>Prorocentraceae</taxon>
        <taxon>Prorocentrum</taxon>
    </lineage>
</organism>
<dbReference type="GO" id="GO:0005774">
    <property type="term" value="C:vacuolar membrane"/>
    <property type="evidence" value="ECO:0007669"/>
    <property type="project" value="UniProtKB-SubCell"/>
</dbReference>
<protein>
    <recommendedName>
        <fullName evidence="10">Amino acid transporter transmembrane domain-containing protein</fullName>
    </recommendedName>
</protein>
<dbReference type="EMBL" id="HBHN01008072">
    <property type="protein sequence ID" value="CAD9725017.1"/>
    <property type="molecule type" value="Transcribed_RNA"/>
</dbReference>
<feature type="transmembrane region" description="Helical" evidence="9">
    <location>
        <begin position="449"/>
        <end position="470"/>
    </location>
</feature>
<keyword evidence="8 9" id="KW-0472">Membrane</keyword>
<evidence type="ECO:0000313" key="11">
    <source>
        <dbReference type="EMBL" id="CAD9725017.1"/>
    </source>
</evidence>
<evidence type="ECO:0000256" key="1">
    <source>
        <dbReference type="ARBA" id="ARBA00004128"/>
    </source>
</evidence>
<dbReference type="Gene3D" id="1.20.1740.10">
    <property type="entry name" value="Amino acid/polyamine transporter I"/>
    <property type="match status" value="1"/>
</dbReference>
<dbReference type="GO" id="GO:0061459">
    <property type="term" value="F:L-arginine transmembrane transporter activity"/>
    <property type="evidence" value="ECO:0007669"/>
    <property type="project" value="TreeGrafter"/>
</dbReference>
<feature type="transmembrane region" description="Helical" evidence="9">
    <location>
        <begin position="388"/>
        <end position="407"/>
    </location>
</feature>
<keyword evidence="5 9" id="KW-0812">Transmembrane</keyword>
<comment type="similarity">
    <text evidence="2">Belongs to the amino acid/polyamine transporter 2 family.</text>
</comment>
<dbReference type="GO" id="GO:0005313">
    <property type="term" value="F:L-glutamate transmembrane transporter activity"/>
    <property type="evidence" value="ECO:0007669"/>
    <property type="project" value="TreeGrafter"/>
</dbReference>
<evidence type="ECO:0000256" key="7">
    <source>
        <dbReference type="ARBA" id="ARBA00022989"/>
    </source>
</evidence>
<evidence type="ECO:0000259" key="10">
    <source>
        <dbReference type="Pfam" id="PF01490"/>
    </source>
</evidence>
<dbReference type="InterPro" id="IPR013057">
    <property type="entry name" value="AA_transpt_TM"/>
</dbReference>
<keyword evidence="3" id="KW-0813">Transport</keyword>
<evidence type="ECO:0000256" key="8">
    <source>
        <dbReference type="ARBA" id="ARBA00023136"/>
    </source>
</evidence>
<feature type="transmembrane region" description="Helical" evidence="9">
    <location>
        <begin position="299"/>
        <end position="318"/>
    </location>
</feature>
<name>A0A7S2TBX8_PROMC</name>
<accession>A0A7S2TBX8</accession>
<feature type="transmembrane region" description="Helical" evidence="9">
    <location>
        <begin position="196"/>
        <end position="214"/>
    </location>
</feature>
<feature type="transmembrane region" description="Helical" evidence="9">
    <location>
        <begin position="47"/>
        <end position="71"/>
    </location>
</feature>
<feature type="domain" description="Amino acid transporter transmembrane" evidence="10">
    <location>
        <begin position="42"/>
        <end position="466"/>
    </location>
</feature>
<evidence type="ECO:0000256" key="2">
    <source>
        <dbReference type="ARBA" id="ARBA00008066"/>
    </source>
</evidence>
<evidence type="ECO:0000256" key="5">
    <source>
        <dbReference type="ARBA" id="ARBA00022692"/>
    </source>
</evidence>
<dbReference type="PANTHER" id="PTHR22950">
    <property type="entry name" value="AMINO ACID TRANSPORTER"/>
    <property type="match status" value="1"/>
</dbReference>
<dbReference type="GO" id="GO:0005290">
    <property type="term" value="F:L-histidine transmembrane transporter activity"/>
    <property type="evidence" value="ECO:0007669"/>
    <property type="project" value="TreeGrafter"/>
</dbReference>
<feature type="transmembrane region" description="Helical" evidence="9">
    <location>
        <begin position="118"/>
        <end position="143"/>
    </location>
</feature>
<dbReference type="GO" id="GO:0015194">
    <property type="term" value="F:L-serine transmembrane transporter activity"/>
    <property type="evidence" value="ECO:0007669"/>
    <property type="project" value="TreeGrafter"/>
</dbReference>
<dbReference type="PANTHER" id="PTHR22950:SF678">
    <property type="entry name" value="VACUOLAR AMINO ACID TRANSPORTER 5-RELATED"/>
    <property type="match status" value="1"/>
</dbReference>
<comment type="subcellular location">
    <subcellularLocation>
        <location evidence="1">Vacuole membrane</location>
        <topology evidence="1">Multi-pass membrane protein</topology>
    </subcellularLocation>
</comment>
<dbReference type="AlphaFoldDB" id="A0A7S2TBX8"/>
<proteinExistence type="inferred from homology"/>
<keyword evidence="7 9" id="KW-1133">Transmembrane helix</keyword>
<keyword evidence="4" id="KW-0926">Vacuole</keyword>
<dbReference type="GO" id="GO:0005302">
    <property type="term" value="F:L-tyrosine transmembrane transporter activity"/>
    <property type="evidence" value="ECO:0007669"/>
    <property type="project" value="TreeGrafter"/>
</dbReference>
<feature type="transmembrane region" description="Helical" evidence="9">
    <location>
        <begin position="330"/>
        <end position="354"/>
    </location>
</feature>
<feature type="transmembrane region" description="Helical" evidence="9">
    <location>
        <begin position="77"/>
        <end position="97"/>
    </location>
</feature>
<feature type="transmembrane region" description="Helical" evidence="9">
    <location>
        <begin position="257"/>
        <end position="278"/>
    </location>
</feature>
<sequence length="471" mass="51315">MSMKRVDIEGQLPAQELEFYGQDSSGEIKVQEFGGVDYGVRRSTVPAISVCCLNTIIGAGILGLPASIAAVGWGNGIIMFVLGAVCTQIGLHMLSSVAHKIGGDQLSFGAVAGHLNPWFAFLVDFLVWFICFFICVLYVGTAADFLVDAAKYMNPEANASGEWYMSRTFFLTLVWLGIAGPLSFPRKVTILQYSSYIATIFIFYTVVLVVIYAGKPVEELCEHFMEKANVTECIGEHCCLPSGECCIGEIQAFTGDALTFVNSMAVLVTSYCCSTQMFSFYNDLVEPSVARMNKASMPAIVLCTILYLAISFGGLFTYGSAVSSDLLGSYPLTLEVTICRIGLAFLVTVSYPLLMHPCRDATVNLVARIAKEVLGKTIDDPRQKSGKITYYVCLFVSLVATYCLGLVEIDMGMILGLGGTFSVSNLSFTIPAIYYWIFHKDEGYSTMRLLCIPIGILGITIMVVNIVILFL</sequence>